<feature type="domain" description="DUF559" evidence="1">
    <location>
        <begin position="210"/>
        <end position="284"/>
    </location>
</feature>
<reference evidence="2 3" key="1">
    <citation type="submission" date="2020-08" db="EMBL/GenBank/DDBJ databases">
        <title>Sequencing the genomes of 1000 actinobacteria strains.</title>
        <authorList>
            <person name="Klenk H.-P."/>
        </authorList>
    </citation>
    <scope>NUCLEOTIDE SEQUENCE [LARGE SCALE GENOMIC DNA]</scope>
    <source>
        <strain evidence="2 3">DSM 12511</strain>
    </source>
</reference>
<evidence type="ECO:0000313" key="3">
    <source>
        <dbReference type="Proteomes" id="UP000537775"/>
    </source>
</evidence>
<evidence type="ECO:0000313" key="2">
    <source>
        <dbReference type="EMBL" id="MBB6391195.1"/>
    </source>
</evidence>
<keyword evidence="2" id="KW-0255">Endonuclease</keyword>
<keyword evidence="2" id="KW-0378">Hydrolase</keyword>
<dbReference type="InterPro" id="IPR011335">
    <property type="entry name" value="Restrct_endonuc-II-like"/>
</dbReference>
<dbReference type="SUPFAM" id="SSF52980">
    <property type="entry name" value="Restriction endonuclease-like"/>
    <property type="match status" value="1"/>
</dbReference>
<dbReference type="AlphaFoldDB" id="A0A7X0FQ71"/>
<protein>
    <submittedName>
        <fullName evidence="2">Very-short-patch-repair endonuclease</fullName>
    </submittedName>
</protein>
<dbReference type="RefSeq" id="WP_221446578.1">
    <property type="nucleotide sequence ID" value="NZ_BAAAJR010000010.1"/>
</dbReference>
<proteinExistence type="predicted"/>
<dbReference type="EMBL" id="JACHML010000001">
    <property type="protein sequence ID" value="MBB6391195.1"/>
    <property type="molecule type" value="Genomic_DNA"/>
</dbReference>
<evidence type="ECO:0000259" key="1">
    <source>
        <dbReference type="Pfam" id="PF04480"/>
    </source>
</evidence>
<keyword evidence="3" id="KW-1185">Reference proteome</keyword>
<dbReference type="Proteomes" id="UP000537775">
    <property type="component" value="Unassembled WGS sequence"/>
</dbReference>
<comment type="caution">
    <text evidence="2">The sequence shown here is derived from an EMBL/GenBank/DDBJ whole genome shotgun (WGS) entry which is preliminary data.</text>
</comment>
<accession>A0A7X0FQ71</accession>
<dbReference type="Gene3D" id="3.40.960.10">
    <property type="entry name" value="VSR Endonuclease"/>
    <property type="match status" value="1"/>
</dbReference>
<name>A0A7X0FQ71_9MICO</name>
<dbReference type="InterPro" id="IPR007569">
    <property type="entry name" value="DUF559"/>
</dbReference>
<organism evidence="2 3">
    <name type="scientific">Microbacterium thalassium</name>
    <dbReference type="NCBI Taxonomy" id="362649"/>
    <lineage>
        <taxon>Bacteria</taxon>
        <taxon>Bacillati</taxon>
        <taxon>Actinomycetota</taxon>
        <taxon>Actinomycetes</taxon>
        <taxon>Micrococcales</taxon>
        <taxon>Microbacteriaceae</taxon>
        <taxon>Microbacterium</taxon>
    </lineage>
</organism>
<keyword evidence="2" id="KW-0540">Nuclease</keyword>
<dbReference type="GO" id="GO:0004519">
    <property type="term" value="F:endonuclease activity"/>
    <property type="evidence" value="ECO:0007669"/>
    <property type="project" value="UniProtKB-KW"/>
</dbReference>
<gene>
    <name evidence="2" type="ORF">HD594_001508</name>
</gene>
<sequence length="293" mass="31882">MTQHPLEDPPADPVLALASWVIQSGGIVHRRAAERVGYTVALQRSAVRHGALERVRRDWLATANAPADLRTAAINGASLTCVSLARRRGWWVPETAPVDTHLRIAPHGASPVSDEVTVHWTRRIAPAPGYALTESTEDALSHIAVCLDPEGAQVLWNSAVKIEGIALDALRRVQWPHTRARACAERASDQSDSGLETIACVRLTALGLPVVQQVEIGGRPVDLLIGERLVVQVDGHEFHSSSAQRTKDVAFDAELTLRGYTVLRFTYAQVVHDWDSVERTIARSVASGAHLAR</sequence>
<dbReference type="Pfam" id="PF04480">
    <property type="entry name" value="DUF559"/>
    <property type="match status" value="1"/>
</dbReference>